<accession>A0AAW7XYW8</accession>
<dbReference type="Proteomes" id="UP001169823">
    <property type="component" value="Unassembled WGS sequence"/>
</dbReference>
<evidence type="ECO:0008006" key="5">
    <source>
        <dbReference type="Google" id="ProtNLM"/>
    </source>
</evidence>
<dbReference type="AlphaFoldDB" id="A0AAW7XYW8"/>
<keyword evidence="2" id="KW-0812">Transmembrane</keyword>
<evidence type="ECO:0000313" key="4">
    <source>
        <dbReference type="Proteomes" id="UP001169823"/>
    </source>
</evidence>
<gene>
    <name evidence="3" type="ORF">Q4494_13615</name>
</gene>
<feature type="transmembrane region" description="Helical" evidence="2">
    <location>
        <begin position="37"/>
        <end position="57"/>
    </location>
</feature>
<dbReference type="RefSeq" id="WP_303484442.1">
    <property type="nucleotide sequence ID" value="NZ_JAUOPJ010000011.1"/>
</dbReference>
<evidence type="ECO:0000313" key="3">
    <source>
        <dbReference type="EMBL" id="MDO6458122.1"/>
    </source>
</evidence>
<reference evidence="3" key="1">
    <citation type="submission" date="2023-07" db="EMBL/GenBank/DDBJ databases">
        <title>Genome content predicts the carbon catabolic preferences of heterotrophic bacteria.</title>
        <authorList>
            <person name="Gralka M."/>
        </authorList>
    </citation>
    <scope>NUCLEOTIDE SEQUENCE</scope>
    <source>
        <strain evidence="3">I2M02</strain>
    </source>
</reference>
<comment type="caution">
    <text evidence="3">The sequence shown here is derived from an EMBL/GenBank/DDBJ whole genome shotgun (WGS) entry which is preliminary data.</text>
</comment>
<feature type="region of interest" description="Disordered" evidence="1">
    <location>
        <begin position="100"/>
        <end position="125"/>
    </location>
</feature>
<proteinExistence type="predicted"/>
<keyword evidence="2" id="KW-0472">Membrane</keyword>
<keyword evidence="2" id="KW-1133">Transmembrane helix</keyword>
<evidence type="ECO:0000256" key="1">
    <source>
        <dbReference type="SAM" id="MobiDB-lite"/>
    </source>
</evidence>
<feature type="transmembrane region" description="Helical" evidence="2">
    <location>
        <begin position="12"/>
        <end position="31"/>
    </location>
</feature>
<dbReference type="Gene3D" id="1.10.150.20">
    <property type="entry name" value="5' to 3' exonuclease, C-terminal subdomain"/>
    <property type="match status" value="1"/>
</dbReference>
<evidence type="ECO:0000256" key="2">
    <source>
        <dbReference type="SAM" id="Phobius"/>
    </source>
</evidence>
<name>A0AAW7XYW8_9RHOB</name>
<dbReference type="Pfam" id="PF14520">
    <property type="entry name" value="HHH_5"/>
    <property type="match status" value="1"/>
</dbReference>
<organism evidence="3 4">
    <name type="scientific">Celeribacter halophilus</name>
    <dbReference type="NCBI Taxonomy" id="576117"/>
    <lineage>
        <taxon>Bacteria</taxon>
        <taxon>Pseudomonadati</taxon>
        <taxon>Pseudomonadota</taxon>
        <taxon>Alphaproteobacteria</taxon>
        <taxon>Rhodobacterales</taxon>
        <taxon>Roseobacteraceae</taxon>
        <taxon>Celeribacter</taxon>
    </lineage>
</organism>
<protein>
    <recommendedName>
        <fullName evidence="5">Helix-hairpin-helix domain-containing protein</fullName>
    </recommendedName>
</protein>
<dbReference type="EMBL" id="JAUOPJ010000011">
    <property type="protein sequence ID" value="MDO6458122.1"/>
    <property type="molecule type" value="Genomic_DNA"/>
</dbReference>
<sequence length="260" mass="26836">MTEAMKAKMPKIGLIAAICGILAFLALMWIAGYSTGASFIVGVLVACLVAILLWIGWYEEDVPEAVVGKPEADVSSAGLMETTGIGDEPVSAADEIAPEPHAADTKEVRSAAAAAAPEAEPVEDTAVDVAPVDEVAAEPVVTEEVEETVAEEDTVTEAVADEAVAPEETPAVSAPKAAGAPDDLKAIKGVGPKIEVQLHERGITTYAQVAALGGDDIEKLGEAIKGASTARLTQWVEQAKILASGGETEFSKRVKDGDVY</sequence>